<reference evidence="5" key="1">
    <citation type="journal article" date="2019" name="Int. J. Syst. Evol. Microbiol.">
        <title>The Global Catalogue of Microorganisms (GCM) 10K type strain sequencing project: providing services to taxonomists for standard genome sequencing and annotation.</title>
        <authorList>
            <consortium name="The Broad Institute Genomics Platform"/>
            <consortium name="The Broad Institute Genome Sequencing Center for Infectious Disease"/>
            <person name="Wu L."/>
            <person name="Ma J."/>
        </authorList>
    </citation>
    <scope>NUCLEOTIDE SEQUENCE [LARGE SCALE GENOMIC DNA]</scope>
    <source>
        <strain evidence="5">JCM 16703</strain>
    </source>
</reference>
<dbReference type="EMBL" id="BAAAZH010000032">
    <property type="protein sequence ID" value="GAA4128433.1"/>
    <property type="molecule type" value="Genomic_DNA"/>
</dbReference>
<sequence>MFSFCRRLAYAPPVTVTISDHARVRTLVLDRPEALNAFDEALYDATTEALRAAADDPDVAVVLLTGAGRAFSAGTDLLEMHRMSTDPTFQRGKHGFLGLIDALVDFPKPLIVAVNGLGLGIGATILGFADLAFMASTARLKCPFTSLGVAPEAASSYLLPRLVGRQDAAWMLLSAEWISAQEALAMGLVWRVCEPDDLLAEARRHAELLARRPIASLVAVKRTMTEPLREGIAAARARENAAFADLMGGPANLEALTAFAEGREPDFTGM</sequence>
<keyword evidence="2" id="KW-0576">Peroxisome</keyword>
<dbReference type="InterPro" id="IPR001753">
    <property type="entry name" value="Enoyl-CoA_hydra/iso"/>
</dbReference>
<keyword evidence="5" id="KW-1185">Reference proteome</keyword>
<dbReference type="CDD" id="cd06558">
    <property type="entry name" value="crotonase-like"/>
    <property type="match status" value="1"/>
</dbReference>
<gene>
    <name evidence="4" type="ORF">GCM10022215_39930</name>
</gene>
<evidence type="ECO:0000256" key="1">
    <source>
        <dbReference type="ARBA" id="ARBA00004275"/>
    </source>
</evidence>
<dbReference type="SUPFAM" id="SSF52096">
    <property type="entry name" value="ClpP/crotonase"/>
    <property type="match status" value="1"/>
</dbReference>
<dbReference type="PANTHER" id="PTHR43684:SF1">
    <property type="entry name" value="ENOYL-COA DELTA ISOMERASE 2"/>
    <property type="match status" value="1"/>
</dbReference>
<proteinExistence type="predicted"/>
<dbReference type="Pfam" id="PF00378">
    <property type="entry name" value="ECH_1"/>
    <property type="match status" value="1"/>
</dbReference>
<dbReference type="PANTHER" id="PTHR43684">
    <property type="match status" value="1"/>
</dbReference>
<organism evidence="4 5">
    <name type="scientific">Nocardioides fonticola</name>
    <dbReference type="NCBI Taxonomy" id="450363"/>
    <lineage>
        <taxon>Bacteria</taxon>
        <taxon>Bacillati</taxon>
        <taxon>Actinomycetota</taxon>
        <taxon>Actinomycetes</taxon>
        <taxon>Propionibacteriales</taxon>
        <taxon>Nocardioidaceae</taxon>
        <taxon>Nocardioides</taxon>
    </lineage>
</organism>
<evidence type="ECO:0000313" key="5">
    <source>
        <dbReference type="Proteomes" id="UP001501495"/>
    </source>
</evidence>
<evidence type="ECO:0000313" key="4">
    <source>
        <dbReference type="EMBL" id="GAA4128433.1"/>
    </source>
</evidence>
<dbReference type="InterPro" id="IPR051053">
    <property type="entry name" value="ECH/Chromodomain_protein"/>
</dbReference>
<comment type="subcellular location">
    <subcellularLocation>
        <location evidence="1">Peroxisome</location>
    </subcellularLocation>
</comment>
<dbReference type="Gene3D" id="3.90.226.10">
    <property type="entry name" value="2-enoyl-CoA Hydratase, Chain A, domain 1"/>
    <property type="match status" value="1"/>
</dbReference>
<dbReference type="Proteomes" id="UP001501495">
    <property type="component" value="Unassembled WGS sequence"/>
</dbReference>
<name>A0ABP7Y0A5_9ACTN</name>
<evidence type="ECO:0000256" key="2">
    <source>
        <dbReference type="ARBA" id="ARBA00023140"/>
    </source>
</evidence>
<protein>
    <submittedName>
        <fullName evidence="4">Enoyl-CoA hydratase/isomerase family protein</fullName>
    </submittedName>
</protein>
<comment type="caution">
    <text evidence="4">The sequence shown here is derived from an EMBL/GenBank/DDBJ whole genome shotgun (WGS) entry which is preliminary data.</text>
</comment>
<accession>A0ABP7Y0A5</accession>
<keyword evidence="3" id="KW-0413">Isomerase</keyword>
<evidence type="ECO:0000256" key="3">
    <source>
        <dbReference type="ARBA" id="ARBA00023235"/>
    </source>
</evidence>
<dbReference type="InterPro" id="IPR029045">
    <property type="entry name" value="ClpP/crotonase-like_dom_sf"/>
</dbReference>